<dbReference type="InterPro" id="IPR000182">
    <property type="entry name" value="GNAT_dom"/>
</dbReference>
<dbReference type="PANTHER" id="PTHR43877">
    <property type="entry name" value="AMINOALKYLPHOSPHONATE N-ACETYLTRANSFERASE-RELATED-RELATED"/>
    <property type="match status" value="1"/>
</dbReference>
<feature type="domain" description="N-acetyltransferase" evidence="3">
    <location>
        <begin position="2"/>
        <end position="158"/>
    </location>
</feature>
<evidence type="ECO:0000259" key="3">
    <source>
        <dbReference type="PROSITE" id="PS51186"/>
    </source>
</evidence>
<evidence type="ECO:0000256" key="1">
    <source>
        <dbReference type="ARBA" id="ARBA00022679"/>
    </source>
</evidence>
<protein>
    <submittedName>
        <fullName evidence="4">GNAT family N-acetyltransferase</fullName>
    </submittedName>
</protein>
<dbReference type="InterPro" id="IPR016181">
    <property type="entry name" value="Acyl_CoA_acyltransferase"/>
</dbReference>
<keyword evidence="2" id="KW-0012">Acyltransferase</keyword>
<dbReference type="Proteomes" id="UP001304683">
    <property type="component" value="Chromosome"/>
</dbReference>
<evidence type="ECO:0000256" key="2">
    <source>
        <dbReference type="ARBA" id="ARBA00023315"/>
    </source>
</evidence>
<gene>
    <name evidence="4" type="ORF">Q5761_03850</name>
</gene>
<proteinExistence type="predicted"/>
<sequence>MWSVEPATPADADQVWAVTQRAFRPYQAKYPVAPEPLKETLEQVRDDIARGRVWVARSGQRVIGAVRARPLGGRSDAYEVYDLAVDPEFSQLDVGTSLVRALEDRLRRQGVRAVHLQTGLRDAPAIEFWYRVGYRPYRLDPDPDPAGGYDRVWFSKEW</sequence>
<reference evidence="4 5" key="1">
    <citation type="submission" date="2023-08" db="EMBL/GenBank/DDBJ databases">
        <title>Genome sequence of Thermaerobacter compostii strain Ins1, a spore-forming filamentous bacterium isolated from a deep geothermal reservoir.</title>
        <authorList>
            <person name="Bregnard D."/>
            <person name="Gonzalez D."/>
            <person name="Junier P."/>
        </authorList>
    </citation>
    <scope>NUCLEOTIDE SEQUENCE [LARGE SCALE GENOMIC DNA]</scope>
    <source>
        <strain evidence="4 5">Ins1</strain>
    </source>
</reference>
<accession>A0ABZ0QSN4</accession>
<dbReference type="SUPFAM" id="SSF55729">
    <property type="entry name" value="Acyl-CoA N-acyltransferases (Nat)"/>
    <property type="match status" value="1"/>
</dbReference>
<dbReference type="PROSITE" id="PS51186">
    <property type="entry name" value="GNAT"/>
    <property type="match status" value="1"/>
</dbReference>
<dbReference type="Gene3D" id="3.40.630.30">
    <property type="match status" value="1"/>
</dbReference>
<evidence type="ECO:0000313" key="4">
    <source>
        <dbReference type="EMBL" id="WPD19802.1"/>
    </source>
</evidence>
<name>A0ABZ0QSN4_9FIRM</name>
<dbReference type="Pfam" id="PF00583">
    <property type="entry name" value="Acetyltransf_1"/>
    <property type="match status" value="1"/>
</dbReference>
<dbReference type="CDD" id="cd04301">
    <property type="entry name" value="NAT_SF"/>
    <property type="match status" value="1"/>
</dbReference>
<keyword evidence="5" id="KW-1185">Reference proteome</keyword>
<dbReference type="InterPro" id="IPR050832">
    <property type="entry name" value="Bact_Acetyltransf"/>
</dbReference>
<dbReference type="EMBL" id="CP132508">
    <property type="protein sequence ID" value="WPD19802.1"/>
    <property type="molecule type" value="Genomic_DNA"/>
</dbReference>
<organism evidence="4 5">
    <name type="scientific">Thermaerobacter composti</name>
    <dbReference type="NCBI Taxonomy" id="554949"/>
    <lineage>
        <taxon>Bacteria</taxon>
        <taxon>Bacillati</taxon>
        <taxon>Bacillota</taxon>
        <taxon>Clostridia</taxon>
        <taxon>Eubacteriales</taxon>
        <taxon>Clostridiales Family XVII. Incertae Sedis</taxon>
        <taxon>Thermaerobacter</taxon>
    </lineage>
</organism>
<dbReference type="RefSeq" id="WP_135225166.1">
    <property type="nucleotide sequence ID" value="NZ_CP132508.1"/>
</dbReference>
<keyword evidence="1" id="KW-0808">Transferase</keyword>
<evidence type="ECO:0000313" key="5">
    <source>
        <dbReference type="Proteomes" id="UP001304683"/>
    </source>
</evidence>